<dbReference type="FunFam" id="1.10.8.60:FF:000013">
    <property type="entry name" value="DNA polymerase III subunit gamma/tau"/>
    <property type="match status" value="1"/>
</dbReference>
<feature type="domain" description="AAA+ ATPase" evidence="12">
    <location>
        <begin position="41"/>
        <end position="190"/>
    </location>
</feature>
<dbReference type="SUPFAM" id="SSF52540">
    <property type="entry name" value="P-loop containing nucleoside triphosphate hydrolases"/>
    <property type="match status" value="1"/>
</dbReference>
<reference evidence="13 14" key="1">
    <citation type="journal article" date="2015" name="Nature">
        <title>rRNA introns, odd ribosomes, and small enigmatic genomes across a large radiation of phyla.</title>
        <authorList>
            <person name="Brown C.T."/>
            <person name="Hug L.A."/>
            <person name="Thomas B.C."/>
            <person name="Sharon I."/>
            <person name="Castelle C.J."/>
            <person name="Singh A."/>
            <person name="Wilkins M.J."/>
            <person name="Williams K.H."/>
            <person name="Banfield J.F."/>
        </authorList>
    </citation>
    <scope>NUCLEOTIDE SEQUENCE [LARGE SCALE GENOMIC DNA]</scope>
</reference>
<dbReference type="EMBL" id="LCPB01000008">
    <property type="protein sequence ID" value="KKU89869.1"/>
    <property type="molecule type" value="Genomic_DNA"/>
</dbReference>
<dbReference type="GO" id="GO:0006261">
    <property type="term" value="P:DNA-templated DNA replication"/>
    <property type="evidence" value="ECO:0007669"/>
    <property type="project" value="TreeGrafter"/>
</dbReference>
<dbReference type="PANTHER" id="PTHR11669">
    <property type="entry name" value="REPLICATION FACTOR C / DNA POLYMERASE III GAMMA-TAU SUBUNIT"/>
    <property type="match status" value="1"/>
</dbReference>
<dbReference type="PANTHER" id="PTHR11669:SF0">
    <property type="entry name" value="PROTEIN STICHEL-LIKE 2"/>
    <property type="match status" value="1"/>
</dbReference>
<evidence type="ECO:0000256" key="3">
    <source>
        <dbReference type="ARBA" id="ARBA00022695"/>
    </source>
</evidence>
<keyword evidence="4 11" id="KW-0235">DNA replication</keyword>
<dbReference type="SMART" id="SM00382">
    <property type="entry name" value="AAA"/>
    <property type="match status" value="1"/>
</dbReference>
<keyword evidence="3 11" id="KW-0548">Nucleotidyltransferase</keyword>
<dbReference type="CDD" id="cd00009">
    <property type="entry name" value="AAA"/>
    <property type="match status" value="1"/>
</dbReference>
<evidence type="ECO:0000256" key="11">
    <source>
        <dbReference type="RuleBase" id="RU364063"/>
    </source>
</evidence>
<evidence type="ECO:0000256" key="9">
    <source>
        <dbReference type="ARBA" id="ARBA00022932"/>
    </source>
</evidence>
<dbReference type="InterPro" id="IPR045085">
    <property type="entry name" value="HLD_clamp_pol_III_gamma_tau"/>
</dbReference>
<evidence type="ECO:0000256" key="4">
    <source>
        <dbReference type="ARBA" id="ARBA00022705"/>
    </source>
</evidence>
<comment type="subunit">
    <text evidence="11">DNA polymerase III contains a core (composed of alpha, epsilon and theta chains) that associates with a tau subunit. This core dimerizes to form the POLIII' complex. PolIII' associates with the gamma complex (composed of gamma, delta, delta', psi and chi chains) and with the beta chain to form the complete DNA polymerase III complex.</text>
</comment>
<evidence type="ECO:0000313" key="13">
    <source>
        <dbReference type="EMBL" id="KKU89869.1"/>
    </source>
</evidence>
<dbReference type="SUPFAM" id="SSF48019">
    <property type="entry name" value="post-AAA+ oligomerization domain-like"/>
    <property type="match status" value="1"/>
</dbReference>
<dbReference type="GO" id="GO:0009360">
    <property type="term" value="C:DNA polymerase III complex"/>
    <property type="evidence" value="ECO:0007669"/>
    <property type="project" value="InterPro"/>
</dbReference>
<keyword evidence="7" id="KW-0862">Zinc</keyword>
<dbReference type="Pfam" id="PF13177">
    <property type="entry name" value="DNA_pol3_delta2"/>
    <property type="match status" value="1"/>
</dbReference>
<evidence type="ECO:0000256" key="7">
    <source>
        <dbReference type="ARBA" id="ARBA00022833"/>
    </source>
</evidence>
<dbReference type="Gene3D" id="3.40.50.300">
    <property type="entry name" value="P-loop containing nucleotide triphosphate hydrolases"/>
    <property type="match status" value="1"/>
</dbReference>
<keyword evidence="8 11" id="KW-0067">ATP-binding</keyword>
<comment type="caution">
    <text evidence="13">The sequence shown here is derived from an EMBL/GenBank/DDBJ whole genome shotgun (WGS) entry which is preliminary data.</text>
</comment>
<dbReference type="GO" id="GO:0003677">
    <property type="term" value="F:DNA binding"/>
    <property type="evidence" value="ECO:0007669"/>
    <property type="project" value="InterPro"/>
</dbReference>
<accession>A0A0G1U711</accession>
<dbReference type="NCBIfam" id="TIGR02397">
    <property type="entry name" value="dnaX_nterm"/>
    <property type="match status" value="1"/>
</dbReference>
<dbReference type="Proteomes" id="UP000033882">
    <property type="component" value="Unassembled WGS sequence"/>
</dbReference>
<keyword evidence="2 11" id="KW-0808">Transferase</keyword>
<dbReference type="InterPro" id="IPR003593">
    <property type="entry name" value="AAA+_ATPase"/>
</dbReference>
<dbReference type="InterPro" id="IPR027417">
    <property type="entry name" value="P-loop_NTPase"/>
</dbReference>
<dbReference type="GO" id="GO:0046872">
    <property type="term" value="F:metal ion binding"/>
    <property type="evidence" value="ECO:0007669"/>
    <property type="project" value="UniProtKB-KW"/>
</dbReference>
<dbReference type="FunFam" id="3.40.50.300:FF:000014">
    <property type="entry name" value="DNA polymerase III subunit gamma/tau"/>
    <property type="match status" value="1"/>
</dbReference>
<evidence type="ECO:0000259" key="12">
    <source>
        <dbReference type="SMART" id="SM00382"/>
    </source>
</evidence>
<sequence>MGYNYTMLALYRKYRPKRFEDVLGQESIVRIIRNAAKTDRLSHAYLFYGARGSGKTTTARLIAKIANCQKRLSDPAFKQLGEPCNTCQACIEIDSGNAMDIIEIDAASTRGIDDIRSLKEGALLSPSSYTYKVFIIDEVHQLSKDAFNALLKILEEPPQHAIFILATTEYEKVPPTIASRAQRFHFKKIPLKELTEKLTKVVSAEHITFDAEALELIAAGADGSFRDAESLLDQIATMQESITVESVERILGRVAFSRVSDLVDCIVAKDLAEALANINTIHEDGHNIVQFAKDLIHYYRRVLAIRFSPKLEHDFRQLYTAREVDTIIRHSKIIDEKSTIALVKALIVAYSEMRYSPFAIVPLEIALIENLK</sequence>
<evidence type="ECO:0000256" key="10">
    <source>
        <dbReference type="ARBA" id="ARBA00049244"/>
    </source>
</evidence>
<dbReference type="InterPro" id="IPR012763">
    <property type="entry name" value="DNA_pol_III_sug/sutau_N"/>
</dbReference>
<gene>
    <name evidence="11" type="primary">dnaX</name>
    <name evidence="13" type="ORF">UY19_C0008G0023</name>
</gene>
<protein>
    <recommendedName>
        <fullName evidence="11">DNA polymerase III subunit gamma/tau</fullName>
        <ecNumber evidence="11">2.7.7.7</ecNumber>
    </recommendedName>
</protein>
<comment type="similarity">
    <text evidence="1 11">Belongs to the DnaX/STICHEL family.</text>
</comment>
<dbReference type="AlphaFoldDB" id="A0A0G1U711"/>
<name>A0A0G1U711_9BACT</name>
<dbReference type="Gene3D" id="1.10.8.60">
    <property type="match status" value="1"/>
</dbReference>
<dbReference type="NCBIfam" id="NF004046">
    <property type="entry name" value="PRK05563.1"/>
    <property type="match status" value="1"/>
</dbReference>
<dbReference type="InterPro" id="IPR008921">
    <property type="entry name" value="DNA_pol3_clamp-load_cplx_C"/>
</dbReference>
<dbReference type="EC" id="2.7.7.7" evidence="11"/>
<evidence type="ECO:0000256" key="6">
    <source>
        <dbReference type="ARBA" id="ARBA00022741"/>
    </source>
</evidence>
<dbReference type="Pfam" id="PF22608">
    <property type="entry name" value="DNAX_ATPase_lid"/>
    <property type="match status" value="1"/>
</dbReference>
<dbReference type="CDD" id="cd18137">
    <property type="entry name" value="HLD_clamp_pol_III_gamma_tau"/>
    <property type="match status" value="1"/>
</dbReference>
<dbReference type="GO" id="GO:0003887">
    <property type="term" value="F:DNA-directed DNA polymerase activity"/>
    <property type="evidence" value="ECO:0007669"/>
    <property type="project" value="UniProtKB-KW"/>
</dbReference>
<dbReference type="Gene3D" id="1.20.272.10">
    <property type="match status" value="1"/>
</dbReference>
<dbReference type="InterPro" id="IPR050238">
    <property type="entry name" value="DNA_Rep/Repair_Clamp_Loader"/>
</dbReference>
<evidence type="ECO:0000256" key="1">
    <source>
        <dbReference type="ARBA" id="ARBA00006360"/>
    </source>
</evidence>
<evidence type="ECO:0000256" key="2">
    <source>
        <dbReference type="ARBA" id="ARBA00022679"/>
    </source>
</evidence>
<dbReference type="Pfam" id="PF12169">
    <property type="entry name" value="DNA_pol3_gamma3"/>
    <property type="match status" value="1"/>
</dbReference>
<evidence type="ECO:0000256" key="8">
    <source>
        <dbReference type="ARBA" id="ARBA00022840"/>
    </source>
</evidence>
<evidence type="ECO:0000313" key="14">
    <source>
        <dbReference type="Proteomes" id="UP000033882"/>
    </source>
</evidence>
<keyword evidence="6 11" id="KW-0547">Nucleotide-binding</keyword>
<keyword evidence="9 11" id="KW-0239">DNA-directed DNA polymerase</keyword>
<evidence type="ECO:0000256" key="5">
    <source>
        <dbReference type="ARBA" id="ARBA00022723"/>
    </source>
</evidence>
<dbReference type="InterPro" id="IPR022754">
    <property type="entry name" value="DNA_pol_III_gamma-3"/>
</dbReference>
<keyword evidence="5" id="KW-0479">Metal-binding</keyword>
<comment type="catalytic activity">
    <reaction evidence="10 11">
        <text>DNA(n) + a 2'-deoxyribonucleoside 5'-triphosphate = DNA(n+1) + diphosphate</text>
        <dbReference type="Rhea" id="RHEA:22508"/>
        <dbReference type="Rhea" id="RHEA-COMP:17339"/>
        <dbReference type="Rhea" id="RHEA-COMP:17340"/>
        <dbReference type="ChEBI" id="CHEBI:33019"/>
        <dbReference type="ChEBI" id="CHEBI:61560"/>
        <dbReference type="ChEBI" id="CHEBI:173112"/>
        <dbReference type="EC" id="2.7.7.7"/>
    </reaction>
</comment>
<dbReference type="GO" id="GO:0005524">
    <property type="term" value="F:ATP binding"/>
    <property type="evidence" value="ECO:0007669"/>
    <property type="project" value="UniProtKB-KW"/>
</dbReference>
<dbReference type="PATRIC" id="fig|1619005.3.peg.503"/>
<comment type="function">
    <text evidence="11">DNA polymerase III is a complex, multichain enzyme responsible for most of the replicative synthesis in bacteria. This DNA polymerase also exhibits 3' to 5' exonuclease activity.</text>
</comment>
<organism evidence="13 14">
    <name type="scientific">Candidatus Wolfebacteria bacterium GW2011_GWA2_47_9b</name>
    <dbReference type="NCBI Taxonomy" id="1619005"/>
    <lineage>
        <taxon>Bacteria</taxon>
        <taxon>Candidatus Wolfeibacteriota</taxon>
    </lineage>
</organism>
<proteinExistence type="inferred from homology"/>